<evidence type="ECO:0000256" key="2">
    <source>
        <dbReference type="ARBA" id="ARBA00023125"/>
    </source>
</evidence>
<dbReference type="InterPro" id="IPR007526">
    <property type="entry name" value="SWIRM"/>
</dbReference>
<dbReference type="AlphaFoldDB" id="A0A1V4A3G0"/>
<dbReference type="InterPro" id="IPR011711">
    <property type="entry name" value="GntR_C"/>
</dbReference>
<dbReference type="InterPro" id="IPR008920">
    <property type="entry name" value="TF_FadR/GntR_C"/>
</dbReference>
<dbReference type="Gene3D" id="1.10.10.10">
    <property type="entry name" value="Winged helix-like DNA-binding domain superfamily/Winged helix DNA-binding domain"/>
    <property type="match status" value="1"/>
</dbReference>
<keyword evidence="7" id="KW-1185">Reference proteome</keyword>
<dbReference type="SUPFAM" id="SSF46785">
    <property type="entry name" value="Winged helix' DNA-binding domain"/>
    <property type="match status" value="1"/>
</dbReference>
<dbReference type="Pfam" id="PF00392">
    <property type="entry name" value="GntR"/>
    <property type="match status" value="1"/>
</dbReference>
<dbReference type="CDD" id="cd07377">
    <property type="entry name" value="WHTH_GntR"/>
    <property type="match status" value="1"/>
</dbReference>
<dbReference type="Proteomes" id="UP000190539">
    <property type="component" value="Unassembled WGS sequence"/>
</dbReference>
<evidence type="ECO:0000256" key="1">
    <source>
        <dbReference type="ARBA" id="ARBA00023015"/>
    </source>
</evidence>
<dbReference type="EMBL" id="MVFC01000030">
    <property type="protein sequence ID" value="OON73888.1"/>
    <property type="molecule type" value="Genomic_DNA"/>
</dbReference>
<dbReference type="PROSITE" id="PS50949">
    <property type="entry name" value="HTH_GNTR"/>
    <property type="match status" value="1"/>
</dbReference>
<dbReference type="GO" id="GO:0003677">
    <property type="term" value="F:DNA binding"/>
    <property type="evidence" value="ECO:0007669"/>
    <property type="project" value="UniProtKB-KW"/>
</dbReference>
<dbReference type="Pfam" id="PF07729">
    <property type="entry name" value="FCD"/>
    <property type="match status" value="1"/>
</dbReference>
<dbReference type="InterPro" id="IPR000524">
    <property type="entry name" value="Tscrpt_reg_HTH_GntR"/>
</dbReference>
<dbReference type="GO" id="GO:0003700">
    <property type="term" value="F:DNA-binding transcription factor activity"/>
    <property type="evidence" value="ECO:0007669"/>
    <property type="project" value="InterPro"/>
</dbReference>
<gene>
    <name evidence="6" type="ORF">B1H18_26635</name>
</gene>
<dbReference type="STRING" id="83656.B1H18_26635"/>
<evidence type="ECO:0000313" key="6">
    <source>
        <dbReference type="EMBL" id="OON73888.1"/>
    </source>
</evidence>
<keyword evidence="3" id="KW-0804">Transcription</keyword>
<evidence type="ECO:0000313" key="7">
    <source>
        <dbReference type="Proteomes" id="UP000190539"/>
    </source>
</evidence>
<evidence type="ECO:0000259" key="4">
    <source>
        <dbReference type="PROSITE" id="PS50934"/>
    </source>
</evidence>
<dbReference type="SUPFAM" id="SSF48008">
    <property type="entry name" value="GntR ligand-binding domain-like"/>
    <property type="match status" value="1"/>
</dbReference>
<dbReference type="Gene3D" id="1.20.120.530">
    <property type="entry name" value="GntR ligand-binding domain-like"/>
    <property type="match status" value="1"/>
</dbReference>
<protein>
    <submittedName>
        <fullName evidence="6">GntR family transcriptional regulator</fullName>
    </submittedName>
</protein>
<keyword evidence="2" id="KW-0238">DNA-binding</keyword>
<reference evidence="6 7" key="1">
    <citation type="submission" date="2017-02" db="EMBL/GenBank/DDBJ databases">
        <title>Draft Genome Sequence of Streptomyces tsukubaensis F601, a Producer of the immunosuppressant tacrolimus FK506.</title>
        <authorList>
            <person name="Zong G."/>
            <person name="Zhong C."/>
            <person name="Fu J."/>
            <person name="Qin R."/>
            <person name="Cao G."/>
        </authorList>
    </citation>
    <scope>NUCLEOTIDE SEQUENCE [LARGE SCALE GENOMIC DNA]</scope>
    <source>
        <strain evidence="6 7">F601</strain>
    </source>
</reference>
<dbReference type="InterPro" id="IPR036388">
    <property type="entry name" value="WH-like_DNA-bd_sf"/>
</dbReference>
<dbReference type="PROSITE" id="PS50934">
    <property type="entry name" value="SWIRM"/>
    <property type="match status" value="1"/>
</dbReference>
<sequence>MPGSSPSSRSAKAYQELRNLILSGHFEPNARLTEAELTGRLDVSRGTIRSVLVRLTQEGYVTSEPNRGVRTRVFTIEEAAAVLEAREVLEAALAGKAATHATESELAELAGICRRMSEAEDVRAEAEYSRLNRRFHRHVRTIARQPILSGFVDVLVYPLVMRQFRDLTRTHPRTDSLNEHLAVAAALKTRNPDAAAAAMRHHVASAGRALLLNAKSSEG</sequence>
<organism evidence="6 7">
    <name type="scientific">Streptomyces tsukubensis</name>
    <dbReference type="NCBI Taxonomy" id="83656"/>
    <lineage>
        <taxon>Bacteria</taxon>
        <taxon>Bacillati</taxon>
        <taxon>Actinomycetota</taxon>
        <taxon>Actinomycetes</taxon>
        <taxon>Kitasatosporales</taxon>
        <taxon>Streptomycetaceae</taxon>
        <taxon>Streptomyces</taxon>
    </lineage>
</organism>
<feature type="domain" description="SWIRM" evidence="4">
    <location>
        <begin position="1"/>
        <end position="72"/>
    </location>
</feature>
<dbReference type="PANTHER" id="PTHR43537">
    <property type="entry name" value="TRANSCRIPTIONAL REGULATOR, GNTR FAMILY"/>
    <property type="match status" value="1"/>
</dbReference>
<name>A0A1V4A3G0_9ACTN</name>
<dbReference type="PANTHER" id="PTHR43537:SF5">
    <property type="entry name" value="UXU OPERON TRANSCRIPTIONAL REGULATOR"/>
    <property type="match status" value="1"/>
</dbReference>
<evidence type="ECO:0000259" key="5">
    <source>
        <dbReference type="PROSITE" id="PS50949"/>
    </source>
</evidence>
<keyword evidence="1" id="KW-0805">Transcription regulation</keyword>
<evidence type="ECO:0000256" key="3">
    <source>
        <dbReference type="ARBA" id="ARBA00023163"/>
    </source>
</evidence>
<dbReference type="SMART" id="SM00895">
    <property type="entry name" value="FCD"/>
    <property type="match status" value="1"/>
</dbReference>
<proteinExistence type="predicted"/>
<comment type="caution">
    <text evidence="6">The sequence shown here is derived from an EMBL/GenBank/DDBJ whole genome shotgun (WGS) entry which is preliminary data.</text>
</comment>
<dbReference type="SMART" id="SM00345">
    <property type="entry name" value="HTH_GNTR"/>
    <property type="match status" value="1"/>
</dbReference>
<accession>A0A1V4A3G0</accession>
<feature type="domain" description="HTH gntR-type" evidence="5">
    <location>
        <begin position="7"/>
        <end position="74"/>
    </location>
</feature>
<dbReference type="InterPro" id="IPR036390">
    <property type="entry name" value="WH_DNA-bd_sf"/>
</dbReference>